<keyword evidence="3" id="KW-1185">Reference proteome</keyword>
<keyword evidence="1" id="KW-1133">Transmembrane helix</keyword>
<dbReference type="EMBL" id="FNDD01000003">
    <property type="protein sequence ID" value="SDG83308.1"/>
    <property type="molecule type" value="Genomic_DNA"/>
</dbReference>
<dbReference type="Proteomes" id="UP000198854">
    <property type="component" value="Unassembled WGS sequence"/>
</dbReference>
<gene>
    <name evidence="2" type="ORF">SAMN04488136_103152</name>
</gene>
<dbReference type="InterPro" id="IPR021529">
    <property type="entry name" value="DUF2798"/>
</dbReference>
<feature type="transmembrane region" description="Helical" evidence="1">
    <location>
        <begin position="9"/>
        <end position="29"/>
    </location>
</feature>
<feature type="transmembrane region" description="Helical" evidence="1">
    <location>
        <begin position="84"/>
        <end position="109"/>
    </location>
</feature>
<feature type="transmembrane region" description="Helical" evidence="1">
    <location>
        <begin position="121"/>
        <end position="144"/>
    </location>
</feature>
<keyword evidence="1" id="KW-0812">Transmembrane</keyword>
<organism evidence="2 3">
    <name type="scientific">Vibrio xiamenensis</name>
    <dbReference type="NCBI Taxonomy" id="861298"/>
    <lineage>
        <taxon>Bacteria</taxon>
        <taxon>Pseudomonadati</taxon>
        <taxon>Pseudomonadota</taxon>
        <taxon>Gammaproteobacteria</taxon>
        <taxon>Vibrionales</taxon>
        <taxon>Vibrionaceae</taxon>
        <taxon>Vibrio</taxon>
    </lineage>
</organism>
<evidence type="ECO:0000313" key="3">
    <source>
        <dbReference type="Proteomes" id="UP000198854"/>
    </source>
</evidence>
<dbReference type="RefSeq" id="WP_176765513.1">
    <property type="nucleotide sequence ID" value="NZ_FNDD01000003.1"/>
</dbReference>
<sequence length="157" mass="17341">MGKNKFENFVFSIMVCALMVTGMTIYNLVLQSHSGNAIAHHLLSLSFVGIFAIAFVIDWFIAAPIVKSLVKKWTNDQTPFIKKVLMISGLMVLFMCSAMSLVATLFQGFEGDLLPAYLHTFAINIIFALPLQFLLVGPVARLIFLKLFQPQPLAAAS</sequence>
<accession>A0A1G7XGD9</accession>
<evidence type="ECO:0000313" key="2">
    <source>
        <dbReference type="EMBL" id="SDG83308.1"/>
    </source>
</evidence>
<reference evidence="2 3" key="1">
    <citation type="submission" date="2016-10" db="EMBL/GenBank/DDBJ databases">
        <authorList>
            <person name="de Groot N.N."/>
        </authorList>
    </citation>
    <scope>NUCLEOTIDE SEQUENCE [LARGE SCALE GENOMIC DNA]</scope>
    <source>
        <strain evidence="2 3">CGMCC 1.10228</strain>
    </source>
</reference>
<dbReference type="Pfam" id="PF11391">
    <property type="entry name" value="DUF2798"/>
    <property type="match status" value="2"/>
</dbReference>
<evidence type="ECO:0000256" key="1">
    <source>
        <dbReference type="SAM" id="Phobius"/>
    </source>
</evidence>
<keyword evidence="1" id="KW-0472">Membrane</keyword>
<proteinExistence type="predicted"/>
<name>A0A1G7XGD9_9VIBR</name>
<dbReference type="AlphaFoldDB" id="A0A1G7XGD9"/>
<protein>
    <recommendedName>
        <fullName evidence="4">DUF2798 domain-containing protein</fullName>
    </recommendedName>
</protein>
<feature type="transmembrane region" description="Helical" evidence="1">
    <location>
        <begin position="41"/>
        <end position="63"/>
    </location>
</feature>
<evidence type="ECO:0008006" key="4">
    <source>
        <dbReference type="Google" id="ProtNLM"/>
    </source>
</evidence>
<dbReference type="STRING" id="861298.SAMN04488136_103152"/>